<gene>
    <name evidence="2" type="ORF">MFU01_08970</name>
    <name evidence="3" type="ORF">SAMN05443572_1021019</name>
</gene>
<evidence type="ECO:0000256" key="1">
    <source>
        <dbReference type="SAM" id="Phobius"/>
    </source>
</evidence>
<evidence type="ECO:0000313" key="5">
    <source>
        <dbReference type="Proteomes" id="UP000321514"/>
    </source>
</evidence>
<feature type="transmembrane region" description="Helical" evidence="1">
    <location>
        <begin position="56"/>
        <end position="74"/>
    </location>
</feature>
<dbReference type="RefSeq" id="WP_074951388.1">
    <property type="nucleotide sequence ID" value="NZ_BJXR01000013.1"/>
</dbReference>
<keyword evidence="1" id="KW-1133">Transmembrane helix</keyword>
<proteinExistence type="predicted"/>
<dbReference type="Proteomes" id="UP000183760">
    <property type="component" value="Unassembled WGS sequence"/>
</dbReference>
<sequence length="224" mass="24192">MAAPREVPIILGVFVALAAMMAHVIATRLDGSSPRAEGPRVAPLAPEARAPSSRDWGVIVGVGVLGLVALGAQVRSRRARLLQEVAMPPSSVEEATSPGPSVAQARAFLAWRGARRVLARRTGLVLTEWSAFTALSLWLMLRAPSGDWLSFALPCVLLVFPARVYMRYRDGESLWVPWMLGLSVLVLATTREPRCTWGLLLIAGVCQLCVWRQERARGGVTSSG</sequence>
<evidence type="ECO:0000313" key="3">
    <source>
        <dbReference type="EMBL" id="SET65149.1"/>
    </source>
</evidence>
<protein>
    <submittedName>
        <fullName evidence="2">Uncharacterized protein</fullName>
    </submittedName>
</protein>
<dbReference type="EMBL" id="FOIB01000002">
    <property type="protein sequence ID" value="SET65149.1"/>
    <property type="molecule type" value="Genomic_DNA"/>
</dbReference>
<comment type="caution">
    <text evidence="2">The sequence shown here is derived from an EMBL/GenBank/DDBJ whole genome shotgun (WGS) entry which is preliminary data.</text>
</comment>
<dbReference type="AlphaFoldDB" id="A0A511SVE5"/>
<keyword evidence="1" id="KW-0472">Membrane</keyword>
<reference evidence="2 5" key="2">
    <citation type="submission" date="2019-07" db="EMBL/GenBank/DDBJ databases">
        <title>Whole genome shotgun sequence of Myxococcus fulvus NBRC 100333.</title>
        <authorList>
            <person name="Hosoyama A."/>
            <person name="Uohara A."/>
            <person name="Ohji S."/>
            <person name="Ichikawa N."/>
        </authorList>
    </citation>
    <scope>NUCLEOTIDE SEQUENCE [LARGE SCALE GENOMIC DNA]</scope>
    <source>
        <strain evidence="2 5">NBRC 100333</strain>
    </source>
</reference>
<accession>A0A511SVE5</accession>
<name>A0A511SVE5_MYXFU</name>
<organism evidence="2 5">
    <name type="scientific">Myxococcus fulvus</name>
    <dbReference type="NCBI Taxonomy" id="33"/>
    <lineage>
        <taxon>Bacteria</taxon>
        <taxon>Pseudomonadati</taxon>
        <taxon>Myxococcota</taxon>
        <taxon>Myxococcia</taxon>
        <taxon>Myxococcales</taxon>
        <taxon>Cystobacterineae</taxon>
        <taxon>Myxococcaceae</taxon>
        <taxon>Myxococcus</taxon>
    </lineage>
</organism>
<feature type="transmembrane region" description="Helical" evidence="1">
    <location>
        <begin position="147"/>
        <end position="166"/>
    </location>
</feature>
<feature type="transmembrane region" description="Helical" evidence="1">
    <location>
        <begin position="122"/>
        <end position="141"/>
    </location>
</feature>
<reference evidence="3 4" key="1">
    <citation type="submission" date="2016-10" db="EMBL/GenBank/DDBJ databases">
        <authorList>
            <person name="Varghese N."/>
            <person name="Submissions S."/>
        </authorList>
    </citation>
    <scope>NUCLEOTIDE SEQUENCE [LARGE SCALE GENOMIC DNA]</scope>
    <source>
        <strain evidence="3 4">DSM 16525</strain>
    </source>
</reference>
<dbReference type="Proteomes" id="UP000321514">
    <property type="component" value="Unassembled WGS sequence"/>
</dbReference>
<dbReference type="EMBL" id="BJXR01000013">
    <property type="protein sequence ID" value="GEN05860.1"/>
    <property type="molecule type" value="Genomic_DNA"/>
</dbReference>
<evidence type="ECO:0000313" key="2">
    <source>
        <dbReference type="EMBL" id="GEN05860.1"/>
    </source>
</evidence>
<feature type="transmembrane region" description="Helical" evidence="1">
    <location>
        <begin position="173"/>
        <end position="190"/>
    </location>
</feature>
<evidence type="ECO:0000313" key="4">
    <source>
        <dbReference type="Proteomes" id="UP000183760"/>
    </source>
</evidence>
<keyword evidence="4" id="KW-1185">Reference proteome</keyword>
<keyword evidence="1" id="KW-0812">Transmembrane</keyword>
<dbReference type="OrthoDB" id="9973312at2"/>
<feature type="transmembrane region" description="Helical" evidence="1">
    <location>
        <begin position="7"/>
        <end position="26"/>
    </location>
</feature>